<evidence type="ECO:0000256" key="2">
    <source>
        <dbReference type="ARBA" id="ARBA00008854"/>
    </source>
</evidence>
<evidence type="ECO:0000313" key="8">
    <source>
        <dbReference type="Proteomes" id="UP000253872"/>
    </source>
</evidence>
<reference evidence="7 8" key="1">
    <citation type="submission" date="2018-05" db="EMBL/GenBank/DDBJ databases">
        <title>Draft Genome Sequences for a Diverse set of 7 Haemophilus Species.</title>
        <authorList>
            <person name="Nichols M."/>
            <person name="Topaz N."/>
            <person name="Wang X."/>
            <person name="Wang X."/>
            <person name="Boxrud D."/>
        </authorList>
    </citation>
    <scope>NUCLEOTIDE SEQUENCE [LARGE SCALE GENOMIC DNA]</scope>
    <source>
        <strain evidence="7 8">C2002001239</strain>
    </source>
</reference>
<dbReference type="PANTHER" id="PTHR34478">
    <property type="entry name" value="PROTEIN LEMA"/>
    <property type="match status" value="1"/>
</dbReference>
<evidence type="ECO:0000256" key="4">
    <source>
        <dbReference type="ARBA" id="ARBA00022989"/>
    </source>
</evidence>
<dbReference type="Gene3D" id="1.20.1440.20">
    <property type="entry name" value="LemA-like domain"/>
    <property type="match status" value="1"/>
</dbReference>
<evidence type="ECO:0000256" key="5">
    <source>
        <dbReference type="ARBA" id="ARBA00023136"/>
    </source>
</evidence>
<proteinExistence type="inferred from homology"/>
<organism evidence="7 8">
    <name type="scientific">Haemophilus sputorum</name>
    <dbReference type="NCBI Taxonomy" id="1078480"/>
    <lineage>
        <taxon>Bacteria</taxon>
        <taxon>Pseudomonadati</taxon>
        <taxon>Pseudomonadota</taxon>
        <taxon>Gammaproteobacteria</taxon>
        <taxon>Pasteurellales</taxon>
        <taxon>Pasteurellaceae</taxon>
        <taxon>Haemophilus</taxon>
    </lineage>
</organism>
<comment type="caution">
    <text evidence="7">The sequence shown here is derived from an EMBL/GenBank/DDBJ whole genome shotgun (WGS) entry which is preliminary data.</text>
</comment>
<dbReference type="InterPro" id="IPR023353">
    <property type="entry name" value="LemA-like_dom_sf"/>
</dbReference>
<evidence type="ECO:0000256" key="1">
    <source>
        <dbReference type="ARBA" id="ARBA00004167"/>
    </source>
</evidence>
<dbReference type="PANTHER" id="PTHR34478:SF1">
    <property type="entry name" value="PROTEIN LEMA"/>
    <property type="match status" value="1"/>
</dbReference>
<keyword evidence="3 6" id="KW-0812">Transmembrane</keyword>
<comment type="subcellular location">
    <subcellularLocation>
        <location evidence="1">Membrane</location>
        <topology evidence="1">Single-pass membrane protein</topology>
    </subcellularLocation>
</comment>
<dbReference type="AlphaFoldDB" id="A0A369YMH9"/>
<feature type="transmembrane region" description="Helical" evidence="6">
    <location>
        <begin position="6"/>
        <end position="25"/>
    </location>
</feature>
<gene>
    <name evidence="7" type="ORF">DPV93_01640</name>
</gene>
<accession>A0A369YMH9</accession>
<dbReference type="STRING" id="1035839.GCA_000238795_00700"/>
<protein>
    <submittedName>
        <fullName evidence="7">LemA family protein</fullName>
    </submittedName>
</protein>
<name>A0A369YMH9_9PAST</name>
<dbReference type="Pfam" id="PF04011">
    <property type="entry name" value="LemA"/>
    <property type="match status" value="1"/>
</dbReference>
<evidence type="ECO:0000256" key="3">
    <source>
        <dbReference type="ARBA" id="ARBA00022692"/>
    </source>
</evidence>
<comment type="similarity">
    <text evidence="2">Belongs to the LemA family.</text>
</comment>
<dbReference type="GO" id="GO:0016020">
    <property type="term" value="C:membrane"/>
    <property type="evidence" value="ECO:0007669"/>
    <property type="project" value="UniProtKB-SubCell"/>
</dbReference>
<dbReference type="SUPFAM" id="SSF140478">
    <property type="entry name" value="LemA-like"/>
    <property type="match status" value="1"/>
</dbReference>
<evidence type="ECO:0000313" key="7">
    <source>
        <dbReference type="EMBL" id="RDE74025.1"/>
    </source>
</evidence>
<dbReference type="InterPro" id="IPR007156">
    <property type="entry name" value="MamQ_LemA"/>
</dbReference>
<evidence type="ECO:0000256" key="6">
    <source>
        <dbReference type="SAM" id="Phobius"/>
    </source>
</evidence>
<keyword evidence="5 6" id="KW-0472">Membrane</keyword>
<dbReference type="EMBL" id="QEPN01000001">
    <property type="protein sequence ID" value="RDE74025.1"/>
    <property type="molecule type" value="Genomic_DNA"/>
</dbReference>
<keyword evidence="4 6" id="KW-1133">Transmembrane helix</keyword>
<dbReference type="RefSeq" id="WP_111401894.1">
    <property type="nucleotide sequence ID" value="NZ_CAURJL010000026.1"/>
</dbReference>
<sequence>MNIITILIVLAVILVGFIVVLYNGLIAKRNQVKSIEAGVDTQLKRRYDLLPNLVATAKAYMAHESELLQKIVSLREKAQMTHSSAEKFALNNQLSSALNGLRIQIENYPDLKSNQNILHVQQALTEVEEQISAARRAYNSAVEIYNNAVEMFPSNMVANFFGFKQGSFFDIPENEAKVPNMQNLFNNK</sequence>
<dbReference type="Proteomes" id="UP000253872">
    <property type="component" value="Unassembled WGS sequence"/>
</dbReference>